<dbReference type="RefSeq" id="WP_116159581.1">
    <property type="nucleotide sequence ID" value="NZ_JACHJY010000012.1"/>
</dbReference>
<feature type="region of interest" description="Disordered" evidence="1">
    <location>
        <begin position="42"/>
        <end position="73"/>
    </location>
</feature>
<evidence type="ECO:0000256" key="1">
    <source>
        <dbReference type="SAM" id="MobiDB-lite"/>
    </source>
</evidence>
<comment type="caution">
    <text evidence="2">The sequence shown here is derived from an EMBL/GenBank/DDBJ whole genome shotgun (WGS) entry which is preliminary data.</text>
</comment>
<dbReference type="EMBL" id="JACHJY010000012">
    <property type="protein sequence ID" value="MBB4986217.1"/>
    <property type="molecule type" value="Genomic_DNA"/>
</dbReference>
<proteinExistence type="predicted"/>
<reference evidence="2 3" key="1">
    <citation type="submission" date="2020-08" db="EMBL/GenBank/DDBJ databases">
        <title>Genomic Encyclopedia of Type Strains, Phase III (KMG-III): the genomes of soil and plant-associated and newly described type strains.</title>
        <authorList>
            <person name="Whitman W."/>
        </authorList>
    </citation>
    <scope>NUCLEOTIDE SEQUENCE [LARGE SCALE GENOMIC DNA]</scope>
    <source>
        <strain evidence="2 3">SFB5A</strain>
    </source>
</reference>
<protein>
    <submittedName>
        <fullName evidence="2">Uncharacterized protein</fullName>
    </submittedName>
</protein>
<accession>A0A7W7U8P3</accession>
<keyword evidence="3" id="KW-1185">Reference proteome</keyword>
<dbReference type="Proteomes" id="UP000582643">
    <property type="component" value="Unassembled WGS sequence"/>
</dbReference>
<gene>
    <name evidence="2" type="ORF">GGE06_007184</name>
</gene>
<organism evidence="2 3">
    <name type="scientific">Streptomyces nymphaeiformis</name>
    <dbReference type="NCBI Taxonomy" id="2663842"/>
    <lineage>
        <taxon>Bacteria</taxon>
        <taxon>Bacillati</taxon>
        <taxon>Actinomycetota</taxon>
        <taxon>Actinomycetes</taxon>
        <taxon>Kitasatosporales</taxon>
        <taxon>Streptomycetaceae</taxon>
        <taxon>Streptomyces</taxon>
    </lineage>
</organism>
<dbReference type="AlphaFoldDB" id="A0A7W7U8P3"/>
<evidence type="ECO:0000313" key="3">
    <source>
        <dbReference type="Proteomes" id="UP000582643"/>
    </source>
</evidence>
<evidence type="ECO:0000313" key="2">
    <source>
        <dbReference type="EMBL" id="MBB4986217.1"/>
    </source>
</evidence>
<sequence length="73" mass="7714">MSATTFTLVTTVPRPRTHLGTALRAIRAFGGAAASVALLGDHGPREAGVRNPRPEYDPGPDRVRERLGRPGAP</sequence>
<name>A0A7W7U8P3_9ACTN</name>